<protein>
    <submittedName>
        <fullName evidence="2">Uncharacterized protein</fullName>
    </submittedName>
</protein>
<accession>A0AAW4PGV4</accession>
<evidence type="ECO:0000256" key="1">
    <source>
        <dbReference type="SAM" id="MobiDB-lite"/>
    </source>
</evidence>
<dbReference type="AlphaFoldDB" id="A0AAW4PGV4"/>
<comment type="caution">
    <text evidence="2">The sequence shown here is derived from an EMBL/GenBank/DDBJ whole genome shotgun (WGS) entry which is preliminary data.</text>
</comment>
<proteinExistence type="predicted"/>
<gene>
    <name evidence="2" type="ORF">EGH23_22665</name>
</gene>
<feature type="region of interest" description="Disordered" evidence="1">
    <location>
        <begin position="1"/>
        <end position="27"/>
    </location>
</feature>
<name>A0AAW4PGV4_9EURY</name>
<evidence type="ECO:0000313" key="2">
    <source>
        <dbReference type="EMBL" id="MBX0297681.1"/>
    </source>
</evidence>
<dbReference type="Proteomes" id="UP001430455">
    <property type="component" value="Unassembled WGS sequence"/>
</dbReference>
<organism evidence="2 3">
    <name type="scientific">Haloarcula nitratireducens</name>
    <dbReference type="NCBI Taxonomy" id="2487749"/>
    <lineage>
        <taxon>Archaea</taxon>
        <taxon>Methanobacteriati</taxon>
        <taxon>Methanobacteriota</taxon>
        <taxon>Stenosarchaea group</taxon>
        <taxon>Halobacteria</taxon>
        <taxon>Halobacteriales</taxon>
        <taxon>Haloarculaceae</taxon>
        <taxon>Haloarcula</taxon>
    </lineage>
</organism>
<dbReference type="RefSeq" id="WP_220582267.1">
    <property type="nucleotide sequence ID" value="NZ_RKLT01000024.1"/>
</dbReference>
<evidence type="ECO:0000313" key="3">
    <source>
        <dbReference type="Proteomes" id="UP001430455"/>
    </source>
</evidence>
<sequence>MQADTASEWTPNTPHPSRGRRIAHEPGIASPDLVRQARSCQRGRGTGPLSRVGILAVHGGEDVK</sequence>
<reference evidence="2 3" key="1">
    <citation type="submission" date="2021-06" db="EMBL/GenBank/DDBJ databases">
        <title>Halomicroarcula sp. a new haloarchaeum isolated from saline soil.</title>
        <authorList>
            <person name="Duran-Viseras A."/>
            <person name="Sanchez-Porro C."/>
            <person name="Ventosa A."/>
        </authorList>
    </citation>
    <scope>NUCLEOTIDE SEQUENCE [LARGE SCALE GENOMIC DNA]</scope>
    <source>
        <strain evidence="2 3">F27</strain>
    </source>
</reference>
<feature type="compositionally biased region" description="Polar residues" evidence="1">
    <location>
        <begin position="1"/>
        <end position="12"/>
    </location>
</feature>
<dbReference type="EMBL" id="RKLT01000024">
    <property type="protein sequence ID" value="MBX0297681.1"/>
    <property type="molecule type" value="Genomic_DNA"/>
</dbReference>
<keyword evidence="3" id="KW-1185">Reference proteome</keyword>